<dbReference type="KEGG" id="dmm:dnm_041590"/>
<accession>A0A975BN80</accession>
<sequence>MKYACILFLMQKEFKECGYRFLKKVCLWQTRRFLLTLSDIFF</sequence>
<dbReference type="AlphaFoldDB" id="A0A975BN80"/>
<protein>
    <submittedName>
        <fullName evidence="1">Uncharacterized protein</fullName>
    </submittedName>
</protein>
<gene>
    <name evidence="1" type="ORF">dnm_041590</name>
</gene>
<dbReference type="Proteomes" id="UP000663722">
    <property type="component" value="Chromosome"/>
</dbReference>
<dbReference type="EMBL" id="CP061800">
    <property type="protein sequence ID" value="QTA88119.1"/>
    <property type="molecule type" value="Genomic_DNA"/>
</dbReference>
<proteinExistence type="predicted"/>
<reference evidence="1" key="1">
    <citation type="journal article" date="2021" name="Microb. Physiol.">
        <title>Proteogenomic Insights into the Physiology of Marine, Sulfate-Reducing, Filamentous Desulfonema limicola and Desulfonema magnum.</title>
        <authorList>
            <person name="Schnaars V."/>
            <person name="Wohlbrand L."/>
            <person name="Scheve S."/>
            <person name="Hinrichs C."/>
            <person name="Reinhardt R."/>
            <person name="Rabus R."/>
        </authorList>
    </citation>
    <scope>NUCLEOTIDE SEQUENCE</scope>
    <source>
        <strain evidence="1">4be13</strain>
    </source>
</reference>
<name>A0A975BN80_9BACT</name>
<evidence type="ECO:0000313" key="1">
    <source>
        <dbReference type="EMBL" id="QTA88119.1"/>
    </source>
</evidence>
<organism evidence="1 2">
    <name type="scientific">Desulfonema magnum</name>
    <dbReference type="NCBI Taxonomy" id="45655"/>
    <lineage>
        <taxon>Bacteria</taxon>
        <taxon>Pseudomonadati</taxon>
        <taxon>Thermodesulfobacteriota</taxon>
        <taxon>Desulfobacteria</taxon>
        <taxon>Desulfobacterales</taxon>
        <taxon>Desulfococcaceae</taxon>
        <taxon>Desulfonema</taxon>
    </lineage>
</organism>
<keyword evidence="2" id="KW-1185">Reference proteome</keyword>
<evidence type="ECO:0000313" key="2">
    <source>
        <dbReference type="Proteomes" id="UP000663722"/>
    </source>
</evidence>